<accession>A0A179BIX7</accession>
<protein>
    <submittedName>
        <fullName evidence="3">Uncharacterized protein</fullName>
    </submittedName>
</protein>
<reference evidence="3 4" key="1">
    <citation type="submission" date="2016-04" db="EMBL/GenBank/DDBJ databases">
        <title>Acidithiobacillus ferrooxidans genome sequencing and assembly.</title>
        <authorList>
            <person name="Zhou Z."/>
        </authorList>
    </citation>
    <scope>NUCLEOTIDE SEQUENCE [LARGE SCALE GENOMIC DNA]</scope>
    <source>
        <strain evidence="3 4">BY0502</strain>
    </source>
</reference>
<evidence type="ECO:0000313" key="4">
    <source>
        <dbReference type="Proteomes" id="UP000078302"/>
    </source>
</evidence>
<gene>
    <name evidence="3" type="ORF">A4H96_07775</name>
</gene>
<dbReference type="AlphaFoldDB" id="A0A179BIX7"/>
<keyword evidence="2" id="KW-0472">Membrane</keyword>
<feature type="region of interest" description="Disordered" evidence="1">
    <location>
        <begin position="130"/>
        <end position="168"/>
    </location>
</feature>
<feature type="compositionally biased region" description="Basic and acidic residues" evidence="1">
    <location>
        <begin position="149"/>
        <end position="168"/>
    </location>
</feature>
<evidence type="ECO:0000256" key="2">
    <source>
        <dbReference type="SAM" id="Phobius"/>
    </source>
</evidence>
<keyword evidence="2" id="KW-0812">Transmembrane</keyword>
<name>A0A179BIX7_ACIFR</name>
<keyword evidence="4" id="KW-1185">Reference proteome</keyword>
<organism evidence="3 4">
    <name type="scientific">Acidithiobacillus ferrooxidans</name>
    <name type="common">Thiobacillus ferrooxidans</name>
    <dbReference type="NCBI Taxonomy" id="920"/>
    <lineage>
        <taxon>Bacteria</taxon>
        <taxon>Pseudomonadati</taxon>
        <taxon>Pseudomonadota</taxon>
        <taxon>Acidithiobacillia</taxon>
        <taxon>Acidithiobacillales</taxon>
        <taxon>Acidithiobacillaceae</taxon>
        <taxon>Acidithiobacillus</taxon>
    </lineage>
</organism>
<keyword evidence="2" id="KW-1133">Transmembrane helix</keyword>
<dbReference type="EMBL" id="LVXZ01000094">
    <property type="protein sequence ID" value="OAP91235.1"/>
    <property type="molecule type" value="Genomic_DNA"/>
</dbReference>
<dbReference type="Proteomes" id="UP000078302">
    <property type="component" value="Unassembled WGS sequence"/>
</dbReference>
<proteinExistence type="predicted"/>
<comment type="caution">
    <text evidence="3">The sequence shown here is derived from an EMBL/GenBank/DDBJ whole genome shotgun (WGS) entry which is preliminary data.</text>
</comment>
<evidence type="ECO:0000256" key="1">
    <source>
        <dbReference type="SAM" id="MobiDB-lite"/>
    </source>
</evidence>
<dbReference type="RefSeq" id="WP_064219065.1">
    <property type="nucleotide sequence ID" value="NZ_LVXZ01000094.1"/>
</dbReference>
<sequence>MNAATLSTYDLKCIVTFLFSFASFDWVSRFLAGLFRLHSLETFADTARPFYGRDVIFIKSVFWSSMDRLIVMFATYFLFITVFIFRNDDLPSISYIFIAFFYGIFHFFAELSSYREYTYCENQCKKNRHDGEGVNIPVDGDAGSQKLDGNLEEKDRDHQEDQNIKENLDPELVSIPMTNIQEYGHDHDISD</sequence>
<evidence type="ECO:0000313" key="3">
    <source>
        <dbReference type="EMBL" id="OAP91235.1"/>
    </source>
</evidence>
<feature type="transmembrane region" description="Helical" evidence="2">
    <location>
        <begin position="69"/>
        <end position="86"/>
    </location>
</feature>
<feature type="transmembrane region" description="Helical" evidence="2">
    <location>
        <begin position="92"/>
        <end position="109"/>
    </location>
</feature>